<name>A0ABN8IWX1_9NEOP</name>
<dbReference type="EMBL" id="OW152816">
    <property type="protein sequence ID" value="CAH2067574.1"/>
    <property type="molecule type" value="Genomic_DNA"/>
</dbReference>
<evidence type="ECO:0000313" key="3">
    <source>
        <dbReference type="Proteomes" id="UP000837857"/>
    </source>
</evidence>
<gene>
    <name evidence="2" type="ORF">IPOD504_LOCUS13939</name>
</gene>
<dbReference type="Proteomes" id="UP000837857">
    <property type="component" value="Chromosome 4"/>
</dbReference>
<protein>
    <submittedName>
        <fullName evidence="2">Uncharacterized protein</fullName>
    </submittedName>
</protein>
<accession>A0ABN8IWX1</accession>
<sequence>MADQFGLLLAASVEEPAYTGQEQRSSEKKIRNALAVNRREPNPRTLQPRCASLMTPFFHFANRRENLIPPIFSPNVILYLSSLELDVTQLSPGTPHFLMSSSAYRDREFTSQQDQPTHLRHPAS</sequence>
<feature type="region of interest" description="Disordered" evidence="1">
    <location>
        <begin position="104"/>
        <end position="124"/>
    </location>
</feature>
<organism evidence="2 3">
    <name type="scientific">Iphiclides podalirius</name>
    <name type="common">scarce swallowtail</name>
    <dbReference type="NCBI Taxonomy" id="110791"/>
    <lineage>
        <taxon>Eukaryota</taxon>
        <taxon>Metazoa</taxon>
        <taxon>Ecdysozoa</taxon>
        <taxon>Arthropoda</taxon>
        <taxon>Hexapoda</taxon>
        <taxon>Insecta</taxon>
        <taxon>Pterygota</taxon>
        <taxon>Neoptera</taxon>
        <taxon>Endopterygota</taxon>
        <taxon>Lepidoptera</taxon>
        <taxon>Glossata</taxon>
        <taxon>Ditrysia</taxon>
        <taxon>Papilionoidea</taxon>
        <taxon>Papilionidae</taxon>
        <taxon>Papilioninae</taxon>
        <taxon>Iphiclides</taxon>
    </lineage>
</organism>
<reference evidence="2" key="1">
    <citation type="submission" date="2022-03" db="EMBL/GenBank/DDBJ databases">
        <authorList>
            <person name="Martin H S."/>
        </authorList>
    </citation>
    <scope>NUCLEOTIDE SEQUENCE</scope>
</reference>
<evidence type="ECO:0000313" key="2">
    <source>
        <dbReference type="EMBL" id="CAH2067574.1"/>
    </source>
</evidence>
<proteinExistence type="predicted"/>
<keyword evidence="3" id="KW-1185">Reference proteome</keyword>
<feature type="non-terminal residue" evidence="2">
    <location>
        <position position="1"/>
    </location>
</feature>
<evidence type="ECO:0000256" key="1">
    <source>
        <dbReference type="SAM" id="MobiDB-lite"/>
    </source>
</evidence>